<dbReference type="Proteomes" id="UP000007305">
    <property type="component" value="Chromosome 3"/>
</dbReference>
<feature type="compositionally biased region" description="Pro residues" evidence="1">
    <location>
        <begin position="176"/>
        <end position="187"/>
    </location>
</feature>
<keyword evidence="3" id="KW-1185">Reference proteome</keyword>
<proteinExistence type="evidence at protein level"/>
<feature type="compositionally biased region" description="Pro residues" evidence="1">
    <location>
        <begin position="47"/>
        <end position="75"/>
    </location>
</feature>
<dbReference type="AlphaFoldDB" id="A0A804NGA8"/>
<gene>
    <name evidence="2" type="primary">LOC103651447</name>
</gene>
<accession>A0A804NGA8</accession>
<dbReference type="Gramene" id="Zm00001eb158780_T002">
    <property type="protein sequence ID" value="Zm00001eb158780_P002"/>
    <property type="gene ID" value="Zm00001eb158780"/>
</dbReference>
<evidence type="ECO:0007829" key="4">
    <source>
        <dbReference type="PeptideAtlas" id="A0A804NGA8"/>
    </source>
</evidence>
<protein>
    <submittedName>
        <fullName evidence="2">Uncharacterized protein</fullName>
    </submittedName>
</protein>
<reference evidence="2" key="2">
    <citation type="submission" date="2019-07" db="EMBL/GenBank/DDBJ databases">
        <authorList>
            <person name="Seetharam A."/>
            <person name="Woodhouse M."/>
            <person name="Cannon E."/>
        </authorList>
    </citation>
    <scope>NUCLEOTIDE SEQUENCE [LARGE SCALE GENOMIC DNA]</scope>
    <source>
        <strain evidence="2">cv. B73</strain>
    </source>
</reference>
<evidence type="ECO:0000313" key="3">
    <source>
        <dbReference type="Proteomes" id="UP000007305"/>
    </source>
</evidence>
<dbReference type="EnsemblPlants" id="Zm00001eb158780_T002">
    <property type="protein sequence ID" value="Zm00001eb158780_P002"/>
    <property type="gene ID" value="Zm00001eb158780"/>
</dbReference>
<feature type="compositionally biased region" description="Pro residues" evidence="1">
    <location>
        <begin position="121"/>
        <end position="130"/>
    </location>
</feature>
<evidence type="ECO:0000256" key="1">
    <source>
        <dbReference type="SAM" id="MobiDB-lite"/>
    </source>
</evidence>
<feature type="compositionally biased region" description="Low complexity" evidence="1">
    <location>
        <begin position="111"/>
        <end position="120"/>
    </location>
</feature>
<feature type="compositionally biased region" description="Pro residues" evidence="1">
    <location>
        <begin position="7"/>
        <end position="18"/>
    </location>
</feature>
<name>A0A804NGA8_MAIZE</name>
<sequence>MASTPRTPAPDRSPPPPLVTHTMPSTPRTPVSDRSPPPVTHTMPSTPRTPAPDRSPPPVPTPPPPLETPPPPSPSSQPGDEYHTPPPSLADGSPREEASFPSDGAPKSPQLSPMRLAAPRLLPPPSPPTPTAQNGQGEEGGAKAAAREPLRLATGLARSPSSQRSLATATNSLSPSPSPTPPSPLTPAPVVDTSSNNNNNRSGQSTPKRAETKVPLPLPSPAATAAVAVRFDPVEEAVTSPLHLGKARLDQQQEQHAAAAENAGSSVPPDVAAVAAVGERRELSVTLRLATAVLSLAAFSVIASARTSGWAGDYYAHHLQYSERDRLRLLDRAIVRRNPPPDLTQVYIPEHVKLLLQPVPGPGKCSASIYSPPKLLVSCARTDPLVLPPTTSTWCRPAGSGVPPHVGVVGGRVAQRPVGVQVRHGRLQQEDHQRPVAVLHCVPDARSERAHLHG</sequence>
<organism evidence="2 3">
    <name type="scientific">Zea mays</name>
    <name type="common">Maize</name>
    <dbReference type="NCBI Taxonomy" id="4577"/>
    <lineage>
        <taxon>Eukaryota</taxon>
        <taxon>Viridiplantae</taxon>
        <taxon>Streptophyta</taxon>
        <taxon>Embryophyta</taxon>
        <taxon>Tracheophyta</taxon>
        <taxon>Spermatophyta</taxon>
        <taxon>Magnoliopsida</taxon>
        <taxon>Liliopsida</taxon>
        <taxon>Poales</taxon>
        <taxon>Poaceae</taxon>
        <taxon>PACMAD clade</taxon>
        <taxon>Panicoideae</taxon>
        <taxon>Andropogonodae</taxon>
        <taxon>Andropogoneae</taxon>
        <taxon>Tripsacinae</taxon>
        <taxon>Zea</taxon>
    </lineage>
</organism>
<reference evidence="3" key="1">
    <citation type="submission" date="2015-12" db="EMBL/GenBank/DDBJ databases">
        <title>Update maize B73 reference genome by single molecule sequencing technologies.</title>
        <authorList>
            <consortium name="Maize Genome Sequencing Project"/>
            <person name="Ware D."/>
        </authorList>
    </citation>
    <scope>NUCLEOTIDE SEQUENCE [LARGE SCALE GENOMIC DNA]</scope>
    <source>
        <strain evidence="3">cv. B73</strain>
    </source>
</reference>
<feature type="region of interest" description="Disordered" evidence="1">
    <location>
        <begin position="1"/>
        <end position="218"/>
    </location>
</feature>
<evidence type="ECO:0000313" key="2">
    <source>
        <dbReference type="EnsemblPlants" id="Zm00001eb158780_P002"/>
    </source>
</evidence>
<dbReference type="InParanoid" id="A0A804NGA8"/>
<dbReference type="PRINTS" id="PR01217">
    <property type="entry name" value="PRICHEXTENSN"/>
</dbReference>
<keyword evidence="4" id="KW-1267">Proteomics identification</keyword>
<reference evidence="2" key="3">
    <citation type="submission" date="2021-05" db="UniProtKB">
        <authorList>
            <consortium name="EnsemblPlants"/>
        </authorList>
    </citation>
    <scope>IDENTIFICATION</scope>
    <source>
        <strain evidence="2">cv. B73</strain>
    </source>
</reference>